<gene>
    <name evidence="1" type="ORF">H0921_04120</name>
</gene>
<dbReference type="Gene3D" id="3.40.720.10">
    <property type="entry name" value="Alkaline Phosphatase, subunit A"/>
    <property type="match status" value="1"/>
</dbReference>
<dbReference type="InterPro" id="IPR017850">
    <property type="entry name" value="Alkaline_phosphatase_core_sf"/>
</dbReference>
<protein>
    <submittedName>
        <fullName evidence="1">DUF1501 domain-containing protein</fullName>
    </submittedName>
</protein>
<evidence type="ECO:0000313" key="2">
    <source>
        <dbReference type="Proteomes" id="UP000542342"/>
    </source>
</evidence>
<reference evidence="1 2" key="1">
    <citation type="submission" date="2020-07" db="EMBL/GenBank/DDBJ databases">
        <title>Thermogemmata thermophila gen. nov., sp. nov., a novel moderate thermophilic planctomycete from a Kamchatka hot spring.</title>
        <authorList>
            <person name="Elcheninov A.G."/>
            <person name="Podosokorskaya O.A."/>
            <person name="Kovaleva O.L."/>
            <person name="Novikov A."/>
            <person name="Bonch-Osmolovskaya E.A."/>
            <person name="Toshchakov S.V."/>
            <person name="Kublanov I.V."/>
        </authorList>
    </citation>
    <scope>NUCLEOTIDE SEQUENCE [LARGE SCALE GENOMIC DNA]</scope>
    <source>
        <strain evidence="1 2">2918</strain>
    </source>
</reference>
<dbReference type="PANTHER" id="PTHR43737">
    <property type="entry name" value="BLL7424 PROTEIN"/>
    <property type="match status" value="1"/>
</dbReference>
<sequence length="433" mass="47335">MFGITDRRHFLQHSIASAGLTLPGLEFLAKVRAAAPEMRKKQKSLIILWMAGGPPTIDMFDMKPGSPNGGPHKPINTVVSGIQISEYLPKLAKVFNHLSIIRSLNSREGDHDRGTYIMNTGRQRNPLLDYPSIGSVLAYYQAMDIEAMRNADLPAFISVGGPRGGAGFLGMRYAPFNIQNPGQPPENVNSPVDDGRTARRAALFARIENGFTTNVPGDAATAHREVYEKALNMVVSTRKDVFSLDKEIDGKPIDPKLKEEYGNTPFGRSALLARKLVEAGVACVQITMGGWDLHNNTHAALTRMLPTLDSAFATLVKDLYQRGKLQDTVIVWMGDFGRTPRINANAGRDHYSRAWSVVLGGGLIKGGVVYGETDKDGTSATKDEVGVLELYATLYRGLGIDPTPETNASIRDNIGRPYYIAGENPRWIKELVG</sequence>
<dbReference type="EMBL" id="JACEFB010000002">
    <property type="protein sequence ID" value="MBA2225346.1"/>
    <property type="molecule type" value="Genomic_DNA"/>
</dbReference>
<proteinExistence type="predicted"/>
<accession>A0A7V8VCD5</accession>
<dbReference type="AlphaFoldDB" id="A0A7V8VCD5"/>
<dbReference type="SUPFAM" id="SSF53649">
    <property type="entry name" value="Alkaline phosphatase-like"/>
    <property type="match status" value="1"/>
</dbReference>
<dbReference type="InterPro" id="IPR010869">
    <property type="entry name" value="DUF1501"/>
</dbReference>
<dbReference type="RefSeq" id="WP_194536776.1">
    <property type="nucleotide sequence ID" value="NZ_JACEFB010000002.1"/>
</dbReference>
<comment type="caution">
    <text evidence="1">The sequence shown here is derived from an EMBL/GenBank/DDBJ whole genome shotgun (WGS) entry which is preliminary data.</text>
</comment>
<organism evidence="1 2">
    <name type="scientific">Thermogemmata fonticola</name>
    <dbReference type="NCBI Taxonomy" id="2755323"/>
    <lineage>
        <taxon>Bacteria</taxon>
        <taxon>Pseudomonadati</taxon>
        <taxon>Planctomycetota</taxon>
        <taxon>Planctomycetia</taxon>
        <taxon>Gemmatales</taxon>
        <taxon>Gemmataceae</taxon>
        <taxon>Thermogemmata</taxon>
    </lineage>
</organism>
<dbReference type="PANTHER" id="PTHR43737:SF1">
    <property type="entry name" value="DUF1501 DOMAIN-CONTAINING PROTEIN"/>
    <property type="match status" value="1"/>
</dbReference>
<dbReference type="Pfam" id="PF07394">
    <property type="entry name" value="DUF1501"/>
    <property type="match status" value="1"/>
</dbReference>
<keyword evidence="2" id="KW-1185">Reference proteome</keyword>
<name>A0A7V8VCD5_9BACT</name>
<evidence type="ECO:0000313" key="1">
    <source>
        <dbReference type="EMBL" id="MBA2225346.1"/>
    </source>
</evidence>
<dbReference type="Proteomes" id="UP000542342">
    <property type="component" value="Unassembled WGS sequence"/>
</dbReference>